<evidence type="ECO:0000313" key="2">
    <source>
        <dbReference type="Proteomes" id="UP000054018"/>
    </source>
</evidence>
<reference evidence="2" key="2">
    <citation type="submission" date="2015-01" db="EMBL/GenBank/DDBJ databases">
        <title>Evolutionary Origins and Diversification of the Mycorrhizal Mutualists.</title>
        <authorList>
            <consortium name="DOE Joint Genome Institute"/>
            <consortium name="Mycorrhizal Genomics Consortium"/>
            <person name="Kohler A."/>
            <person name="Kuo A."/>
            <person name="Nagy L.G."/>
            <person name="Floudas D."/>
            <person name="Copeland A."/>
            <person name="Barry K.W."/>
            <person name="Cichocki N."/>
            <person name="Veneault-Fourrey C."/>
            <person name="LaButti K."/>
            <person name="Lindquist E.A."/>
            <person name="Lipzen A."/>
            <person name="Lundell T."/>
            <person name="Morin E."/>
            <person name="Murat C."/>
            <person name="Riley R."/>
            <person name="Ohm R."/>
            <person name="Sun H."/>
            <person name="Tunlid A."/>
            <person name="Henrissat B."/>
            <person name="Grigoriev I.V."/>
            <person name="Hibbett D.S."/>
            <person name="Martin F."/>
        </authorList>
    </citation>
    <scope>NUCLEOTIDE SEQUENCE [LARGE SCALE GENOMIC DNA]</scope>
    <source>
        <strain evidence="2">441</strain>
    </source>
</reference>
<dbReference type="Proteomes" id="UP000054018">
    <property type="component" value="Unassembled WGS sequence"/>
</dbReference>
<organism evidence="1 2">
    <name type="scientific">Pisolithus microcarpus 441</name>
    <dbReference type="NCBI Taxonomy" id="765257"/>
    <lineage>
        <taxon>Eukaryota</taxon>
        <taxon>Fungi</taxon>
        <taxon>Dikarya</taxon>
        <taxon>Basidiomycota</taxon>
        <taxon>Agaricomycotina</taxon>
        <taxon>Agaricomycetes</taxon>
        <taxon>Agaricomycetidae</taxon>
        <taxon>Boletales</taxon>
        <taxon>Sclerodermatineae</taxon>
        <taxon>Pisolithaceae</taxon>
        <taxon>Pisolithus</taxon>
    </lineage>
</organism>
<dbReference type="EMBL" id="KN833715">
    <property type="protein sequence ID" value="KIK24593.1"/>
    <property type="molecule type" value="Genomic_DNA"/>
</dbReference>
<name>A0A0C9ZY33_9AGAM</name>
<dbReference type="AlphaFoldDB" id="A0A0C9ZY33"/>
<protein>
    <submittedName>
        <fullName evidence="1">Uncharacterized protein</fullName>
    </submittedName>
</protein>
<dbReference type="HOGENOM" id="CLU_2923554_0_0_1"/>
<reference evidence="1 2" key="1">
    <citation type="submission" date="2014-04" db="EMBL/GenBank/DDBJ databases">
        <authorList>
            <consortium name="DOE Joint Genome Institute"/>
            <person name="Kuo A."/>
            <person name="Kohler A."/>
            <person name="Costa M.D."/>
            <person name="Nagy L.G."/>
            <person name="Floudas D."/>
            <person name="Copeland A."/>
            <person name="Barry K.W."/>
            <person name="Cichocki N."/>
            <person name="Veneault-Fourrey C."/>
            <person name="LaButti K."/>
            <person name="Lindquist E.A."/>
            <person name="Lipzen A."/>
            <person name="Lundell T."/>
            <person name="Morin E."/>
            <person name="Murat C."/>
            <person name="Sun H."/>
            <person name="Tunlid A."/>
            <person name="Henrissat B."/>
            <person name="Grigoriev I.V."/>
            <person name="Hibbett D.S."/>
            <person name="Martin F."/>
            <person name="Nordberg H.P."/>
            <person name="Cantor M.N."/>
            <person name="Hua S.X."/>
        </authorList>
    </citation>
    <scope>NUCLEOTIDE SEQUENCE [LARGE SCALE GENOMIC DNA]</scope>
    <source>
        <strain evidence="1 2">441</strain>
    </source>
</reference>
<proteinExistence type="predicted"/>
<accession>A0A0C9ZY33</accession>
<gene>
    <name evidence="1" type="ORF">PISMIDRAFT_678206</name>
</gene>
<keyword evidence="2" id="KW-1185">Reference proteome</keyword>
<evidence type="ECO:0000313" key="1">
    <source>
        <dbReference type="EMBL" id="KIK24593.1"/>
    </source>
</evidence>
<sequence>MTNVMIVMRFRQLEIVTCSEGDTSKTVDLERDGCSSVRKRTGIVYRARVAKGTHSENWLGM</sequence>